<reference evidence="5" key="1">
    <citation type="journal article" date="2019" name="Int. J. Syst. Evol. Microbiol.">
        <title>The Global Catalogue of Microorganisms (GCM) 10K type strain sequencing project: providing services to taxonomists for standard genome sequencing and annotation.</title>
        <authorList>
            <consortium name="The Broad Institute Genomics Platform"/>
            <consortium name="The Broad Institute Genome Sequencing Center for Infectious Disease"/>
            <person name="Wu L."/>
            <person name="Ma J."/>
        </authorList>
    </citation>
    <scope>NUCLEOTIDE SEQUENCE [LARGE SCALE GENOMIC DNA]</scope>
    <source>
        <strain evidence="5">CGMCC 4.7349</strain>
    </source>
</reference>
<comment type="caution">
    <text evidence="4">The sequence shown here is derived from an EMBL/GenBank/DDBJ whole genome shotgun (WGS) entry which is preliminary data.</text>
</comment>
<evidence type="ECO:0000256" key="2">
    <source>
        <dbReference type="ARBA" id="ARBA00022553"/>
    </source>
</evidence>
<dbReference type="Proteomes" id="UP000656881">
    <property type="component" value="Unassembled WGS sequence"/>
</dbReference>
<dbReference type="PROSITE" id="PS50075">
    <property type="entry name" value="CARRIER"/>
    <property type="match status" value="1"/>
</dbReference>
<dbReference type="InterPro" id="IPR020806">
    <property type="entry name" value="PKS_PP-bd"/>
</dbReference>
<dbReference type="RefSeq" id="WP_164327195.1">
    <property type="nucleotide sequence ID" value="NZ_BMNG01000016.1"/>
</dbReference>
<gene>
    <name evidence="4" type="ORF">GCM10012286_65430</name>
</gene>
<accession>A0ABQ2MN90</accession>
<sequence>MTQPVSGPITLDELQSWLVERVGEYVPDLDEKVDPNQELGEYGLDSVAVVAFAADVEDWLGIRVEPSAVWDHPTVTQLAKFLLTEREQQAA</sequence>
<dbReference type="Pfam" id="PF00550">
    <property type="entry name" value="PP-binding"/>
    <property type="match status" value="1"/>
</dbReference>
<evidence type="ECO:0000256" key="1">
    <source>
        <dbReference type="ARBA" id="ARBA00022450"/>
    </source>
</evidence>
<organism evidence="4 5">
    <name type="scientific">Streptomyces lasiicapitis</name>
    <dbReference type="NCBI Taxonomy" id="1923961"/>
    <lineage>
        <taxon>Bacteria</taxon>
        <taxon>Bacillati</taxon>
        <taxon>Actinomycetota</taxon>
        <taxon>Actinomycetes</taxon>
        <taxon>Kitasatosporales</taxon>
        <taxon>Streptomycetaceae</taxon>
        <taxon>Streptomyces</taxon>
    </lineage>
</organism>
<keyword evidence="2" id="KW-0597">Phosphoprotein</keyword>
<name>A0ABQ2MN90_9ACTN</name>
<dbReference type="SMART" id="SM00823">
    <property type="entry name" value="PKS_PP"/>
    <property type="match status" value="1"/>
</dbReference>
<keyword evidence="1" id="KW-0596">Phosphopantetheine</keyword>
<protein>
    <submittedName>
        <fullName evidence="4">Phosphopantetheine-binding protein</fullName>
    </submittedName>
</protein>
<evidence type="ECO:0000259" key="3">
    <source>
        <dbReference type="PROSITE" id="PS50075"/>
    </source>
</evidence>
<dbReference type="EMBL" id="BMNG01000016">
    <property type="protein sequence ID" value="GGO54804.1"/>
    <property type="molecule type" value="Genomic_DNA"/>
</dbReference>
<dbReference type="InterPro" id="IPR009081">
    <property type="entry name" value="PP-bd_ACP"/>
</dbReference>
<dbReference type="SUPFAM" id="SSF47336">
    <property type="entry name" value="ACP-like"/>
    <property type="match status" value="1"/>
</dbReference>
<proteinExistence type="predicted"/>
<dbReference type="Gene3D" id="1.10.1200.10">
    <property type="entry name" value="ACP-like"/>
    <property type="match status" value="1"/>
</dbReference>
<dbReference type="InterPro" id="IPR036736">
    <property type="entry name" value="ACP-like_sf"/>
</dbReference>
<keyword evidence="5" id="KW-1185">Reference proteome</keyword>
<evidence type="ECO:0000313" key="5">
    <source>
        <dbReference type="Proteomes" id="UP000656881"/>
    </source>
</evidence>
<evidence type="ECO:0000313" key="4">
    <source>
        <dbReference type="EMBL" id="GGO54804.1"/>
    </source>
</evidence>
<feature type="domain" description="Carrier" evidence="3">
    <location>
        <begin position="9"/>
        <end position="86"/>
    </location>
</feature>